<proteinExistence type="inferred from homology"/>
<reference evidence="11 12" key="1">
    <citation type="submission" date="2023-03" db="EMBL/GenBank/DDBJ databases">
        <title>WGS of Gossypium arboreum.</title>
        <authorList>
            <person name="Yu D."/>
        </authorList>
    </citation>
    <scope>NUCLEOTIDE SEQUENCE [LARGE SCALE GENOMIC DNA]</scope>
    <source>
        <tissue evidence="11">Leaf</tissue>
    </source>
</reference>
<protein>
    <recommendedName>
        <fullName evidence="13">Protein PIN-LIKES 3-like</fullName>
    </recommendedName>
</protein>
<keyword evidence="5 10" id="KW-1133">Transmembrane helix</keyword>
<dbReference type="Pfam" id="PF03547">
    <property type="entry name" value="Mem_trans"/>
    <property type="match status" value="1"/>
</dbReference>
<feature type="transmembrane region" description="Helical" evidence="10">
    <location>
        <begin position="6"/>
        <end position="27"/>
    </location>
</feature>
<organism evidence="11 12">
    <name type="scientific">Gossypium arboreum</name>
    <name type="common">Tree cotton</name>
    <name type="synonym">Gossypium nanking</name>
    <dbReference type="NCBI Taxonomy" id="29729"/>
    <lineage>
        <taxon>Eukaryota</taxon>
        <taxon>Viridiplantae</taxon>
        <taxon>Streptophyta</taxon>
        <taxon>Embryophyta</taxon>
        <taxon>Tracheophyta</taxon>
        <taxon>Spermatophyta</taxon>
        <taxon>Magnoliopsida</taxon>
        <taxon>eudicotyledons</taxon>
        <taxon>Gunneridae</taxon>
        <taxon>Pentapetalae</taxon>
        <taxon>rosids</taxon>
        <taxon>malvids</taxon>
        <taxon>Malvales</taxon>
        <taxon>Malvaceae</taxon>
        <taxon>Malvoideae</taxon>
        <taxon>Gossypium</taxon>
    </lineage>
</organism>
<gene>
    <name evidence="11" type="ORF">PVK06_016760</name>
</gene>
<comment type="caution">
    <text evidence="11">The sequence shown here is derived from an EMBL/GenBank/DDBJ whole genome shotgun (WGS) entry which is preliminary data.</text>
</comment>
<evidence type="ECO:0000256" key="5">
    <source>
        <dbReference type="ARBA" id="ARBA00022989"/>
    </source>
</evidence>
<accession>A0ABR0Q1P5</accession>
<name>A0ABR0Q1P5_GOSAR</name>
<evidence type="ECO:0000256" key="7">
    <source>
        <dbReference type="ARBA" id="ARBA00023294"/>
    </source>
</evidence>
<dbReference type="PANTHER" id="PTHR31651">
    <property type="match status" value="1"/>
</dbReference>
<feature type="transmembrane region" description="Helical" evidence="10">
    <location>
        <begin position="72"/>
        <end position="94"/>
    </location>
</feature>
<keyword evidence="7" id="KW-0927">Auxin signaling pathway</keyword>
<keyword evidence="6 10" id="KW-0472">Membrane</keyword>
<evidence type="ECO:0000313" key="12">
    <source>
        <dbReference type="Proteomes" id="UP001358586"/>
    </source>
</evidence>
<dbReference type="InterPro" id="IPR045033">
    <property type="entry name" value="PILS1/3/4/5/7"/>
</dbReference>
<dbReference type="PANTHER" id="PTHR31651:SF6">
    <property type="entry name" value="PROTEIN PIN-LIKES 1-LIKE"/>
    <property type="match status" value="1"/>
</dbReference>
<dbReference type="InterPro" id="IPR004776">
    <property type="entry name" value="Mem_transp_PIN-like"/>
</dbReference>
<evidence type="ECO:0008006" key="13">
    <source>
        <dbReference type="Google" id="ProtNLM"/>
    </source>
</evidence>
<feature type="transmembrane region" description="Helical" evidence="10">
    <location>
        <begin position="147"/>
        <end position="166"/>
    </location>
</feature>
<dbReference type="PRINTS" id="PR00081">
    <property type="entry name" value="GDHRDH"/>
</dbReference>
<evidence type="ECO:0000256" key="2">
    <source>
        <dbReference type="ARBA" id="ARBA00022448"/>
    </source>
</evidence>
<keyword evidence="3 10" id="KW-0812">Transmembrane</keyword>
<evidence type="ECO:0000313" key="11">
    <source>
        <dbReference type="EMBL" id="KAK5832952.1"/>
    </source>
</evidence>
<dbReference type="Gene3D" id="3.40.50.720">
    <property type="entry name" value="NAD(P)-binding Rossmann-like Domain"/>
    <property type="match status" value="1"/>
</dbReference>
<feature type="transmembrane region" description="Helical" evidence="10">
    <location>
        <begin position="255"/>
        <end position="275"/>
    </location>
</feature>
<dbReference type="EMBL" id="JARKNE010000005">
    <property type="protein sequence ID" value="KAK5832952.1"/>
    <property type="molecule type" value="Genomic_DNA"/>
</dbReference>
<dbReference type="SUPFAM" id="SSF51735">
    <property type="entry name" value="NAD(P)-binding Rossmann-fold domains"/>
    <property type="match status" value="1"/>
</dbReference>
<sequence>MGFLDLLLVALIPVIKVLFITGVGLFLALDRVNLLGPDARNHLNKIVFYVFGPALVATNLAQTITYESLVTLWFMPVNILLTFMIGSALAWLLIKITRTPKHLQGMVIGCCSAGNLGNLPLIIVPSVCEESNNPFGESSTCFSNAQAYASLSMATGAIFIWSYVYGIMRSYANNYKEAGLTININSSQKNSYSESDLETCREPLLPSKDWIAASDEYSVQQQPHGNFETQEKISALRKRFQCITMTMKKINLKEVFAPSAIAGMVGFFIGTVSPIRQILIGADAPLRVIENSINLLGDPTVACMTLLVGANLLKGLTRSDIRPSIIIGIIAVRNVFMPLLGIGVVKAAQHLGLVGTDALFQFVLMLQYALPPAMAVAKLVPNRLTKHTNIRWGYGWLNLNSSFIHIDAYKFGFRATFIFEHLLLITTVHFPITTVNVPLHSPPCTFPAPPPILHRPARTGHHTNKKASRVHNRRFEWHRLGLGSTSRVRRSSCLSPVSLPPKTGGAHGVDVAIFAADVRDYDVVEGAVVESGPIDVLVVNQGIFVPQALEKQGLDEIKLMIDVDLMGSFNVIKAALPLMKYREDGAPAAIALITSRSSRFITLVGIYGYTTYSATKFGLRGLAEALQQELISDNIHVSLIFPPDTETPGLQEVLFAAFDLFVINHSALTGSLYITYVFQ</sequence>
<evidence type="ECO:0000256" key="3">
    <source>
        <dbReference type="ARBA" id="ARBA00022692"/>
    </source>
</evidence>
<dbReference type="InterPro" id="IPR036291">
    <property type="entry name" value="NAD(P)-bd_dom_sf"/>
</dbReference>
<evidence type="ECO:0000256" key="10">
    <source>
        <dbReference type="SAM" id="Phobius"/>
    </source>
</evidence>
<keyword evidence="2" id="KW-0813">Transport</keyword>
<comment type="subcellular location">
    <subcellularLocation>
        <location evidence="1">Endoplasmic reticulum membrane</location>
        <topology evidence="1">Multi-pass membrane protein</topology>
    </subcellularLocation>
</comment>
<comment type="similarity">
    <text evidence="9">Belongs to the auxin efflux carrier (TC 2.A.69.2) family.</text>
</comment>
<evidence type="ECO:0000256" key="6">
    <source>
        <dbReference type="ARBA" id="ARBA00023136"/>
    </source>
</evidence>
<dbReference type="Pfam" id="PF00106">
    <property type="entry name" value="adh_short"/>
    <property type="match status" value="1"/>
</dbReference>
<evidence type="ECO:0000256" key="8">
    <source>
        <dbReference type="ARBA" id="ARBA00025100"/>
    </source>
</evidence>
<evidence type="ECO:0000256" key="9">
    <source>
        <dbReference type="ARBA" id="ARBA00025752"/>
    </source>
</evidence>
<evidence type="ECO:0000256" key="1">
    <source>
        <dbReference type="ARBA" id="ARBA00004477"/>
    </source>
</evidence>
<comment type="function">
    <text evidence="8">Involved in cellular auxin homeostasis by regulating auxin metabolism. Regulates intracellular auxin accumulation at the endoplasmic reticulum and thus auxin availability for nuclear auxin signaling.</text>
</comment>
<dbReference type="Proteomes" id="UP001358586">
    <property type="component" value="Chromosome 5"/>
</dbReference>
<keyword evidence="4" id="KW-0256">Endoplasmic reticulum</keyword>
<dbReference type="InterPro" id="IPR002347">
    <property type="entry name" value="SDR_fam"/>
</dbReference>
<keyword evidence="12" id="KW-1185">Reference proteome</keyword>
<feature type="transmembrane region" description="Helical" evidence="10">
    <location>
        <begin position="106"/>
        <end position="127"/>
    </location>
</feature>
<evidence type="ECO:0000256" key="4">
    <source>
        <dbReference type="ARBA" id="ARBA00022824"/>
    </source>
</evidence>